<name>A0A7T7XPX0_9SPIR</name>
<sequence>MKSIELIHPITKGERTICELTLQDPKVRHMIRTDGHEITTIGADIALLSALSGEPEILLQEISLEDWAKIRVVLARVYAAFYGLDPDKVSKKSGKQSEPEKREPVQNPPRAAEV</sequence>
<dbReference type="EMBL" id="CP067089">
    <property type="protein sequence ID" value="QQO10320.1"/>
    <property type="molecule type" value="Genomic_DNA"/>
</dbReference>
<evidence type="ECO:0000313" key="3">
    <source>
        <dbReference type="Proteomes" id="UP000595917"/>
    </source>
</evidence>
<reference evidence="2" key="1">
    <citation type="submission" date="2021-01" db="EMBL/GenBank/DDBJ databases">
        <title>Description of Breznakiella homolactica.</title>
        <authorList>
            <person name="Song Y."/>
            <person name="Brune A."/>
        </authorList>
    </citation>
    <scope>NUCLEOTIDE SEQUENCE</scope>
    <source>
        <strain evidence="2">RmG30</strain>
    </source>
</reference>
<feature type="compositionally biased region" description="Basic and acidic residues" evidence="1">
    <location>
        <begin position="86"/>
        <end position="104"/>
    </location>
</feature>
<protein>
    <submittedName>
        <fullName evidence="2">Phage tail assembly protein</fullName>
    </submittedName>
</protein>
<dbReference type="InterPro" id="IPR019289">
    <property type="entry name" value="Phage_tail_E/E"/>
</dbReference>
<dbReference type="Pfam" id="PF10109">
    <property type="entry name" value="Phage_TAC_7"/>
    <property type="match status" value="1"/>
</dbReference>
<organism evidence="2 3">
    <name type="scientific">Breznakiella homolactica</name>
    <dbReference type="NCBI Taxonomy" id="2798577"/>
    <lineage>
        <taxon>Bacteria</taxon>
        <taxon>Pseudomonadati</taxon>
        <taxon>Spirochaetota</taxon>
        <taxon>Spirochaetia</taxon>
        <taxon>Spirochaetales</taxon>
        <taxon>Breznakiellaceae</taxon>
        <taxon>Breznakiella</taxon>
    </lineage>
</organism>
<dbReference type="Proteomes" id="UP000595917">
    <property type="component" value="Chromosome"/>
</dbReference>
<keyword evidence="3" id="KW-1185">Reference proteome</keyword>
<dbReference type="RefSeq" id="WP_215627624.1">
    <property type="nucleotide sequence ID" value="NZ_CP067089.2"/>
</dbReference>
<accession>A0A7T7XPX0</accession>
<feature type="region of interest" description="Disordered" evidence="1">
    <location>
        <begin position="86"/>
        <end position="114"/>
    </location>
</feature>
<dbReference type="AlphaFoldDB" id="A0A7T7XPX0"/>
<dbReference type="KEGG" id="bhc:JFL75_05210"/>
<proteinExistence type="predicted"/>
<gene>
    <name evidence="2" type="ORF">JFL75_05210</name>
</gene>
<evidence type="ECO:0000313" key="2">
    <source>
        <dbReference type="EMBL" id="QQO10320.1"/>
    </source>
</evidence>
<evidence type="ECO:0000256" key="1">
    <source>
        <dbReference type="SAM" id="MobiDB-lite"/>
    </source>
</evidence>